<evidence type="ECO:0000256" key="8">
    <source>
        <dbReference type="ARBA" id="ARBA00022898"/>
    </source>
</evidence>
<sequence length="399" mass="43563">MSDMRDALNDELNAFRAKHLYRSVRDVNPPAGNHVFIDSKECVNFASNNYLGLAQDTRIISAAKDAMDKYGVGAGASRLISGSGILHAQLEARLAVFKKQDAALVFPTGFMANLGIITSLMDSEHDLILADRLIHASLFDACSSAKALFKIYPHNDTEALQRLLCRYTDKRRVLIVTDGVFSMDGDIAPIHELGTIAAEHNAWLMVDDAHGTGVLGVNGVGSAEECGAHDLVTIHMGTFSKACGVMGGFVAGPQELRELLINKARSFIYTTGIPPALCTACITALDIIRDEPWRRVRLRDLSKYVRNHLHGIGFTVPDGITPVIPVILHDNELVMNYSRIMMDLGVFAPGIRYPTVPRGQERLRVSLQAVHTDDDIECLLSAMEKCAKRYGTGTTTISG</sequence>
<comment type="cofactor">
    <cofactor evidence="1 11">
        <name>pyridoxal 5'-phosphate</name>
        <dbReference type="ChEBI" id="CHEBI:597326"/>
    </cofactor>
</comment>
<comment type="pathway">
    <text evidence="2">Cofactor biosynthesis; biotin biosynthesis.</text>
</comment>
<evidence type="ECO:0000256" key="7">
    <source>
        <dbReference type="ARBA" id="ARBA00022756"/>
    </source>
</evidence>
<comment type="similarity">
    <text evidence="3">Belongs to the class-II pyridoxal-phosphate-dependent aminotransferase family. BioF subfamily.</text>
</comment>
<dbReference type="InterPro" id="IPR050087">
    <property type="entry name" value="AON_synthase_class-II"/>
</dbReference>
<evidence type="ECO:0000256" key="1">
    <source>
        <dbReference type="ARBA" id="ARBA00001933"/>
    </source>
</evidence>
<name>A0A3A4R8V8_9BACT</name>
<dbReference type="SUPFAM" id="SSF53383">
    <property type="entry name" value="PLP-dependent transferases"/>
    <property type="match status" value="1"/>
</dbReference>
<dbReference type="EC" id="2.3.1.47" evidence="5 10"/>
<organism evidence="13 14">
    <name type="scientific">Candidatus Auribacter fodinae</name>
    <dbReference type="NCBI Taxonomy" id="2093366"/>
    <lineage>
        <taxon>Bacteria</taxon>
        <taxon>Pseudomonadati</taxon>
        <taxon>Candidatus Auribacterota</taxon>
        <taxon>Candidatus Auribacteria</taxon>
        <taxon>Candidatus Auribacterales</taxon>
        <taxon>Candidatus Auribacteraceae</taxon>
        <taxon>Candidatus Auribacter</taxon>
    </lineage>
</organism>
<evidence type="ECO:0000313" key="14">
    <source>
        <dbReference type="Proteomes" id="UP000266426"/>
    </source>
</evidence>
<dbReference type="Proteomes" id="UP000266426">
    <property type="component" value="Unassembled WGS sequence"/>
</dbReference>
<evidence type="ECO:0000256" key="10">
    <source>
        <dbReference type="NCBIfam" id="TIGR00858"/>
    </source>
</evidence>
<feature type="modified residue" description="N6-(pyridoxal phosphate)lysine" evidence="11">
    <location>
        <position position="241"/>
    </location>
</feature>
<keyword evidence="8 11" id="KW-0663">Pyridoxal phosphate</keyword>
<dbReference type="GO" id="GO:0030170">
    <property type="term" value="F:pyridoxal phosphate binding"/>
    <property type="evidence" value="ECO:0007669"/>
    <property type="project" value="InterPro"/>
</dbReference>
<dbReference type="InterPro" id="IPR015422">
    <property type="entry name" value="PyrdxlP-dep_Trfase_small"/>
</dbReference>
<dbReference type="NCBIfam" id="TIGR00858">
    <property type="entry name" value="bioF"/>
    <property type="match status" value="1"/>
</dbReference>
<dbReference type="GO" id="GO:0008710">
    <property type="term" value="F:8-amino-7-oxononanoate synthase activity"/>
    <property type="evidence" value="ECO:0007669"/>
    <property type="project" value="UniProtKB-UniRule"/>
</dbReference>
<keyword evidence="6 13" id="KW-0808">Transferase</keyword>
<evidence type="ECO:0000256" key="9">
    <source>
        <dbReference type="ARBA" id="ARBA00047715"/>
    </source>
</evidence>
<dbReference type="UniPathway" id="UPA00078"/>
<dbReference type="AlphaFoldDB" id="A0A3A4R8V8"/>
<proteinExistence type="inferred from homology"/>
<evidence type="ECO:0000313" key="13">
    <source>
        <dbReference type="EMBL" id="RJP61187.1"/>
    </source>
</evidence>
<dbReference type="InterPro" id="IPR004839">
    <property type="entry name" value="Aminotransferase_I/II_large"/>
</dbReference>
<dbReference type="InterPro" id="IPR015421">
    <property type="entry name" value="PyrdxlP-dep_Trfase_major"/>
</dbReference>
<keyword evidence="13" id="KW-0012">Acyltransferase</keyword>
<comment type="caution">
    <text evidence="13">The sequence shown here is derived from an EMBL/GenBank/DDBJ whole genome shotgun (WGS) entry which is preliminary data.</text>
</comment>
<evidence type="ECO:0000256" key="5">
    <source>
        <dbReference type="ARBA" id="ARBA00013187"/>
    </source>
</evidence>
<evidence type="ECO:0000256" key="2">
    <source>
        <dbReference type="ARBA" id="ARBA00004746"/>
    </source>
</evidence>
<evidence type="ECO:0000259" key="12">
    <source>
        <dbReference type="Pfam" id="PF00155"/>
    </source>
</evidence>
<dbReference type="PANTHER" id="PTHR13693">
    <property type="entry name" value="CLASS II AMINOTRANSFERASE/8-AMINO-7-OXONONANOATE SYNTHASE"/>
    <property type="match status" value="1"/>
</dbReference>
<reference evidence="13 14" key="1">
    <citation type="journal article" date="2017" name="ISME J.">
        <title>Energy and carbon metabolisms in a deep terrestrial subsurface fluid microbial community.</title>
        <authorList>
            <person name="Momper L."/>
            <person name="Jungbluth S.P."/>
            <person name="Lee M.D."/>
            <person name="Amend J.P."/>
        </authorList>
    </citation>
    <scope>NUCLEOTIDE SEQUENCE [LARGE SCALE GENOMIC DNA]</scope>
    <source>
        <strain evidence="13">SURF_26</strain>
    </source>
</reference>
<dbReference type="InterPro" id="IPR004723">
    <property type="entry name" value="AONS_Archaea/Proteobacteria"/>
</dbReference>
<gene>
    <name evidence="13" type="primary">bioF</name>
    <name evidence="13" type="ORF">C4541_02305</name>
</gene>
<evidence type="ECO:0000256" key="3">
    <source>
        <dbReference type="ARBA" id="ARBA00010008"/>
    </source>
</evidence>
<dbReference type="Gene3D" id="3.90.1150.10">
    <property type="entry name" value="Aspartate Aminotransferase, domain 1"/>
    <property type="match status" value="1"/>
</dbReference>
<evidence type="ECO:0000256" key="6">
    <source>
        <dbReference type="ARBA" id="ARBA00022679"/>
    </source>
</evidence>
<dbReference type="InterPro" id="IPR015424">
    <property type="entry name" value="PyrdxlP-dep_Trfase"/>
</dbReference>
<evidence type="ECO:0000256" key="4">
    <source>
        <dbReference type="ARBA" id="ARBA00011738"/>
    </source>
</evidence>
<feature type="domain" description="Aminotransferase class I/classII large" evidence="12">
    <location>
        <begin position="41"/>
        <end position="382"/>
    </location>
</feature>
<dbReference type="CDD" id="cd06454">
    <property type="entry name" value="KBL_like"/>
    <property type="match status" value="1"/>
</dbReference>
<comment type="subunit">
    <text evidence="4">Homodimer.</text>
</comment>
<dbReference type="PANTHER" id="PTHR13693:SF77">
    <property type="entry name" value="8-AMINO-7-OXONONANOATE SYNTHASE"/>
    <property type="match status" value="1"/>
</dbReference>
<comment type="catalytic activity">
    <reaction evidence="9">
        <text>6-carboxyhexanoyl-[ACP] + L-alanine + H(+) = (8S)-8-amino-7-oxononanoate + holo-[ACP] + CO2</text>
        <dbReference type="Rhea" id="RHEA:42288"/>
        <dbReference type="Rhea" id="RHEA-COMP:9685"/>
        <dbReference type="Rhea" id="RHEA-COMP:9955"/>
        <dbReference type="ChEBI" id="CHEBI:15378"/>
        <dbReference type="ChEBI" id="CHEBI:16526"/>
        <dbReference type="ChEBI" id="CHEBI:57972"/>
        <dbReference type="ChEBI" id="CHEBI:64479"/>
        <dbReference type="ChEBI" id="CHEBI:78846"/>
        <dbReference type="ChEBI" id="CHEBI:149468"/>
        <dbReference type="EC" id="2.3.1.47"/>
    </reaction>
</comment>
<dbReference type="GO" id="GO:0009102">
    <property type="term" value="P:biotin biosynthetic process"/>
    <property type="evidence" value="ECO:0007669"/>
    <property type="project" value="UniProtKB-UniRule"/>
</dbReference>
<keyword evidence="7" id="KW-0093">Biotin biosynthesis</keyword>
<dbReference type="Gene3D" id="3.40.640.10">
    <property type="entry name" value="Type I PLP-dependent aspartate aminotransferase-like (Major domain)"/>
    <property type="match status" value="1"/>
</dbReference>
<accession>A0A3A4R8V8</accession>
<dbReference type="EMBL" id="QZJZ01000015">
    <property type="protein sequence ID" value="RJP61187.1"/>
    <property type="molecule type" value="Genomic_DNA"/>
</dbReference>
<protein>
    <recommendedName>
        <fullName evidence="5 10">8-amino-7-oxononanoate synthase</fullName>
        <ecNumber evidence="5 10">2.3.1.47</ecNumber>
    </recommendedName>
</protein>
<dbReference type="Pfam" id="PF00155">
    <property type="entry name" value="Aminotran_1_2"/>
    <property type="match status" value="1"/>
</dbReference>
<evidence type="ECO:0000256" key="11">
    <source>
        <dbReference type="PIRSR" id="PIRSR604723-51"/>
    </source>
</evidence>